<dbReference type="EMBL" id="AP024329">
    <property type="protein sequence ID" value="BCQ35435.1"/>
    <property type="molecule type" value="Genomic_DNA"/>
</dbReference>
<reference evidence="1 2" key="1">
    <citation type="submission" date="2021-01" db="EMBL/GenBank/DDBJ databases">
        <title>Complete genome sequence of Erwinia rhapontici MAFF 311153.</title>
        <authorList>
            <person name="Morohoshi T."/>
            <person name="Someya N."/>
        </authorList>
    </citation>
    <scope>NUCLEOTIDE SEQUENCE [LARGE SCALE GENOMIC DNA]</scope>
    <source>
        <strain evidence="1 2">MAFF 311153</strain>
    </source>
</reference>
<keyword evidence="2" id="KW-1185">Reference proteome</keyword>
<accession>A0ABM7N1T0</accession>
<protein>
    <submittedName>
        <fullName evidence="1">Uncharacterized protein</fullName>
    </submittedName>
</protein>
<organism evidence="1 2">
    <name type="scientific">Erwinia rhapontici</name>
    <name type="common">Pectobacterium rhapontici</name>
    <dbReference type="NCBI Taxonomy" id="55212"/>
    <lineage>
        <taxon>Bacteria</taxon>
        <taxon>Pseudomonadati</taxon>
        <taxon>Pseudomonadota</taxon>
        <taxon>Gammaproteobacteria</taxon>
        <taxon>Enterobacterales</taxon>
        <taxon>Erwiniaceae</taxon>
        <taxon>Erwinia</taxon>
    </lineage>
</organism>
<sequence>MNSFCQWPFLSPLFPDPVRDFLLHSFKTIPKTRQLYPLYSWDTTRSQPNFR</sequence>
<proteinExistence type="predicted"/>
<name>A0ABM7N1T0_ERWRD</name>
<gene>
    <name evidence="1" type="ORF">ERHA53_27780</name>
</gene>
<dbReference type="Proteomes" id="UP000677515">
    <property type="component" value="Chromosome"/>
</dbReference>
<evidence type="ECO:0000313" key="1">
    <source>
        <dbReference type="EMBL" id="BCQ35435.1"/>
    </source>
</evidence>
<evidence type="ECO:0000313" key="2">
    <source>
        <dbReference type="Proteomes" id="UP000677515"/>
    </source>
</evidence>